<sequence length="459" mass="50737">MVLQENAPVLKTEEAITQHTKDPTKDTALSSSKSSSDMILQTIQCTENNWELLLDCLCCSQAEPVLDDASTKLIADYIETKEYLNLIQVGGDDDDNASCGSISTKGSMCSSTHSGGHRGPLSIMRTSSLLLQRPSILKRQDSQHSGKSARFNEMMNETVEYSLDFLDQQDDNHDDDGDDDINSLGANTTRSAGGQAKYLTPNKSMDLRNDQRFDASVVGTSSKDDSVHPRIMNLDLMDAFQNHLPYTKRGQLFWLKYSMVRDGASMHTLLQKTEASQYNIIAIETMEGEVFGAFTSQAWNISVNFYGTAESFLWRLEGLRGATTTQSSDSSCSNKETMEVFPFAGNNWNIQLCTADSLSVGGGHPDETTSVKDYDGDNVNGDIKMSEWGFGITIGEDMQKGTSSPCITFESPSLSKFHKDGSSFEISNIEVWSLTPCNSLKQATKLEQTKQLIQRCRTF</sequence>
<dbReference type="AlphaFoldDB" id="A0AAD2G8E5"/>
<dbReference type="SMART" id="SM00584">
    <property type="entry name" value="TLDc"/>
    <property type="match status" value="1"/>
</dbReference>
<evidence type="ECO:0000256" key="4">
    <source>
        <dbReference type="ARBA" id="ARBA00040604"/>
    </source>
</evidence>
<dbReference type="Pfam" id="PF07534">
    <property type="entry name" value="TLD"/>
    <property type="match status" value="1"/>
</dbReference>
<dbReference type="InterPro" id="IPR006571">
    <property type="entry name" value="TLDc_dom"/>
</dbReference>
<keyword evidence="3" id="KW-0496">Mitochondrion</keyword>
<reference evidence="7" key="1">
    <citation type="submission" date="2023-08" db="EMBL/GenBank/DDBJ databases">
        <authorList>
            <person name="Audoor S."/>
            <person name="Bilcke G."/>
        </authorList>
    </citation>
    <scope>NUCLEOTIDE SEQUENCE</scope>
</reference>
<evidence type="ECO:0000313" key="7">
    <source>
        <dbReference type="EMBL" id="CAJ1966106.1"/>
    </source>
</evidence>
<feature type="region of interest" description="Disordered" evidence="5">
    <location>
        <begin position="1"/>
        <end position="33"/>
    </location>
</feature>
<comment type="similarity">
    <text evidence="2">Belongs to the OXR1 family.</text>
</comment>
<evidence type="ECO:0000313" key="8">
    <source>
        <dbReference type="Proteomes" id="UP001295423"/>
    </source>
</evidence>
<organism evidence="7 8">
    <name type="scientific">Cylindrotheca closterium</name>
    <dbReference type="NCBI Taxonomy" id="2856"/>
    <lineage>
        <taxon>Eukaryota</taxon>
        <taxon>Sar</taxon>
        <taxon>Stramenopiles</taxon>
        <taxon>Ochrophyta</taxon>
        <taxon>Bacillariophyta</taxon>
        <taxon>Bacillariophyceae</taxon>
        <taxon>Bacillariophycidae</taxon>
        <taxon>Bacillariales</taxon>
        <taxon>Bacillariaceae</taxon>
        <taxon>Cylindrotheca</taxon>
    </lineage>
</organism>
<dbReference type="PROSITE" id="PS51886">
    <property type="entry name" value="TLDC"/>
    <property type="match status" value="1"/>
</dbReference>
<gene>
    <name evidence="7" type="ORF">CYCCA115_LOCUS21689</name>
</gene>
<feature type="compositionally biased region" description="Basic and acidic residues" evidence="5">
    <location>
        <begin position="11"/>
        <end position="25"/>
    </location>
</feature>
<dbReference type="PANTHER" id="PTHR23354:SF62">
    <property type="entry name" value="MUSTARD, ISOFORM V"/>
    <property type="match status" value="1"/>
</dbReference>
<feature type="region of interest" description="Disordered" evidence="5">
    <location>
        <begin position="168"/>
        <end position="201"/>
    </location>
</feature>
<comment type="caution">
    <text evidence="7">The sequence shown here is derived from an EMBL/GenBank/DDBJ whole genome shotgun (WGS) entry which is preliminary data.</text>
</comment>
<dbReference type="Proteomes" id="UP001295423">
    <property type="component" value="Unassembled WGS sequence"/>
</dbReference>
<evidence type="ECO:0000256" key="5">
    <source>
        <dbReference type="SAM" id="MobiDB-lite"/>
    </source>
</evidence>
<keyword evidence="8" id="KW-1185">Reference proteome</keyword>
<proteinExistence type="inferred from homology"/>
<comment type="subcellular location">
    <subcellularLocation>
        <location evidence="1">Mitochondrion</location>
    </subcellularLocation>
</comment>
<dbReference type="EMBL" id="CAKOGP040002258">
    <property type="protein sequence ID" value="CAJ1966106.1"/>
    <property type="molecule type" value="Genomic_DNA"/>
</dbReference>
<dbReference type="GO" id="GO:0005739">
    <property type="term" value="C:mitochondrion"/>
    <property type="evidence" value="ECO:0007669"/>
    <property type="project" value="UniProtKB-SubCell"/>
</dbReference>
<evidence type="ECO:0000256" key="3">
    <source>
        <dbReference type="ARBA" id="ARBA00023128"/>
    </source>
</evidence>
<protein>
    <recommendedName>
        <fullName evidence="4">Oxidation resistance protein 1</fullName>
    </recommendedName>
</protein>
<accession>A0AAD2G8E5</accession>
<dbReference type="PANTHER" id="PTHR23354">
    <property type="entry name" value="NUCLEOLAR PROTEIN 7/ESTROGEN RECEPTOR COACTIVATOR-RELATED"/>
    <property type="match status" value="1"/>
</dbReference>
<evidence type="ECO:0000256" key="2">
    <source>
        <dbReference type="ARBA" id="ARBA00009540"/>
    </source>
</evidence>
<evidence type="ECO:0000256" key="1">
    <source>
        <dbReference type="ARBA" id="ARBA00004173"/>
    </source>
</evidence>
<feature type="compositionally biased region" description="Acidic residues" evidence="5">
    <location>
        <begin position="168"/>
        <end position="181"/>
    </location>
</feature>
<feature type="domain" description="TLDc" evidence="6">
    <location>
        <begin position="230"/>
        <end position="435"/>
    </location>
</feature>
<name>A0AAD2G8E5_9STRA</name>
<evidence type="ECO:0000259" key="6">
    <source>
        <dbReference type="PROSITE" id="PS51886"/>
    </source>
</evidence>